<protein>
    <recommendedName>
        <fullName evidence="4">DUF4139 domain-containing protein</fullName>
    </recommendedName>
</protein>
<sequence>MKRTTHALAALAIIGLTLGAMAQNPSPAMPLDVEQVTLFKNGLGFFTGQVACPQGQTQLRIALPAAPAHGTLWISYPAEIEMASIVAKEVESDQTQDAITIPELLQANVGRSARIALGDREITGVITYFAQNRQAGQDELNPPRASVGPGRSYDYRAPQQPAALVTIQTESGLMGVDPRAVTSVTFTGSSAEQKVPRPVRQAALDVRLNRAADGRKLAVTFLAKGVTWAPSYLVDITEEGKARISAKALVINDACELKDVAAQLVTGVPHLQFADILSPIGLRETLAQFLQSLNRGAEMPRGRAAAIVTQNVMYGGGGMAGPDYGSAEAGTVAEDLFLYPAGKIDLDRGQVAYVPLFTESVPCEHIYQWDLPDYVDEAGRYLYSRDRDPQAEDEQEVWHNLRLTNTTTVPWTTAPGQTVKGGVILGQDTLKYTPPRGTAILRITRAVGVKAEQIEMETSRKREALRMYGDTFDQITLRGDLSVLNTQNKAITLEITKTLSGEVQSTDPAARQEKLAKGLGRMNGLSKLTWTIELPPATEKQISYVYEVYVRR</sequence>
<name>A0AAW6TZN2_9BACT</name>
<reference evidence="2" key="1">
    <citation type="submission" date="2023-05" db="EMBL/GenBank/DDBJ databases">
        <title>Anaerotaeda fermentans gen. nov., sp. nov., a novel anaerobic planctomycete of the new family within the order Sedimentisphaerales isolated from Taman Peninsula, Russia.</title>
        <authorList>
            <person name="Khomyakova M.A."/>
            <person name="Merkel A.Y."/>
            <person name="Slobodkin A.I."/>
        </authorList>
    </citation>
    <scope>NUCLEOTIDE SEQUENCE</scope>
    <source>
        <strain evidence="2">M17dextr</strain>
    </source>
</reference>
<evidence type="ECO:0000313" key="2">
    <source>
        <dbReference type="EMBL" id="MDI6449306.1"/>
    </source>
</evidence>
<dbReference type="EMBL" id="JASCXX010000009">
    <property type="protein sequence ID" value="MDI6449306.1"/>
    <property type="molecule type" value="Genomic_DNA"/>
</dbReference>
<keyword evidence="1" id="KW-0732">Signal</keyword>
<dbReference type="RefSeq" id="WP_349244712.1">
    <property type="nucleotide sequence ID" value="NZ_JASCXX010000009.1"/>
</dbReference>
<evidence type="ECO:0008006" key="4">
    <source>
        <dbReference type="Google" id="ProtNLM"/>
    </source>
</evidence>
<proteinExistence type="predicted"/>
<organism evidence="2 3">
    <name type="scientific">Anaerobaca lacustris</name>
    <dbReference type="NCBI Taxonomy" id="3044600"/>
    <lineage>
        <taxon>Bacteria</taxon>
        <taxon>Pseudomonadati</taxon>
        <taxon>Planctomycetota</taxon>
        <taxon>Phycisphaerae</taxon>
        <taxon>Sedimentisphaerales</taxon>
        <taxon>Anaerobacaceae</taxon>
        <taxon>Anaerobaca</taxon>
    </lineage>
</organism>
<evidence type="ECO:0000256" key="1">
    <source>
        <dbReference type="SAM" id="SignalP"/>
    </source>
</evidence>
<feature type="chain" id="PRO_5043823777" description="DUF4139 domain-containing protein" evidence="1">
    <location>
        <begin position="23"/>
        <end position="552"/>
    </location>
</feature>
<evidence type="ECO:0000313" key="3">
    <source>
        <dbReference type="Proteomes" id="UP001431776"/>
    </source>
</evidence>
<comment type="caution">
    <text evidence="2">The sequence shown here is derived from an EMBL/GenBank/DDBJ whole genome shotgun (WGS) entry which is preliminary data.</text>
</comment>
<dbReference type="Proteomes" id="UP001431776">
    <property type="component" value="Unassembled WGS sequence"/>
</dbReference>
<accession>A0AAW6TZN2</accession>
<gene>
    <name evidence="2" type="ORF">QJ522_09655</name>
</gene>
<feature type="signal peptide" evidence="1">
    <location>
        <begin position="1"/>
        <end position="22"/>
    </location>
</feature>
<keyword evidence="3" id="KW-1185">Reference proteome</keyword>
<dbReference type="AlphaFoldDB" id="A0AAW6TZN2"/>